<keyword evidence="3" id="KW-1185">Reference proteome</keyword>
<comment type="caution">
    <text evidence="2">The sequence shown here is derived from an EMBL/GenBank/DDBJ whole genome shotgun (WGS) entry which is preliminary data.</text>
</comment>
<accession>A0A418WQG9</accession>
<organism evidence="2 3">
    <name type="scientific">Sphingomonas cavernae</name>
    <dbReference type="NCBI Taxonomy" id="2320861"/>
    <lineage>
        <taxon>Bacteria</taxon>
        <taxon>Pseudomonadati</taxon>
        <taxon>Pseudomonadota</taxon>
        <taxon>Alphaproteobacteria</taxon>
        <taxon>Sphingomonadales</taxon>
        <taxon>Sphingomonadaceae</taxon>
        <taxon>Sphingomonas</taxon>
    </lineage>
</organism>
<evidence type="ECO:0000256" key="1">
    <source>
        <dbReference type="SAM" id="MobiDB-lite"/>
    </source>
</evidence>
<dbReference type="AlphaFoldDB" id="A0A418WQG9"/>
<feature type="region of interest" description="Disordered" evidence="1">
    <location>
        <begin position="85"/>
        <end position="105"/>
    </location>
</feature>
<dbReference type="Proteomes" id="UP000286100">
    <property type="component" value="Unassembled WGS sequence"/>
</dbReference>
<gene>
    <name evidence="2" type="ORF">D3876_04035</name>
</gene>
<proteinExistence type="predicted"/>
<dbReference type="EMBL" id="QYUM01000002">
    <property type="protein sequence ID" value="RJF93498.1"/>
    <property type="molecule type" value="Genomic_DNA"/>
</dbReference>
<evidence type="ECO:0000313" key="2">
    <source>
        <dbReference type="EMBL" id="RJF93498.1"/>
    </source>
</evidence>
<evidence type="ECO:0000313" key="3">
    <source>
        <dbReference type="Proteomes" id="UP000286100"/>
    </source>
</evidence>
<reference evidence="2 3" key="1">
    <citation type="submission" date="2018-09" db="EMBL/GenBank/DDBJ databases">
        <authorList>
            <person name="Zhu H."/>
        </authorList>
    </citation>
    <scope>NUCLEOTIDE SEQUENCE [LARGE SCALE GENOMIC DNA]</scope>
    <source>
        <strain evidence="2 3">K2R01-6</strain>
    </source>
</reference>
<name>A0A418WQG9_9SPHN</name>
<sequence length="105" mass="11797">MDADRRQFAVVCRPTMLQMSYASLRNRAICVRGAVRSALYDLVAKRIFWRDAETSKTFDRIDPIPASNLQMVAGQRLDEIVRWPANPGRSQPLPPGPDTVIRGGL</sequence>
<protein>
    <submittedName>
        <fullName evidence="2">Uncharacterized protein</fullName>
    </submittedName>
</protein>